<evidence type="ECO:0000256" key="5">
    <source>
        <dbReference type="ARBA" id="ARBA00022989"/>
    </source>
</evidence>
<dbReference type="PANTHER" id="PTHR43731">
    <property type="entry name" value="RHOMBOID PROTEASE"/>
    <property type="match status" value="1"/>
</dbReference>
<evidence type="ECO:0000256" key="7">
    <source>
        <dbReference type="SAM" id="Phobius"/>
    </source>
</evidence>
<name>A0A1I6BWY4_9BACI</name>
<keyword evidence="4" id="KW-0378">Hydrolase</keyword>
<feature type="transmembrane region" description="Helical" evidence="7">
    <location>
        <begin position="12"/>
        <end position="32"/>
    </location>
</feature>
<accession>A0A1I6BWY4</accession>
<feature type="transmembrane region" description="Helical" evidence="7">
    <location>
        <begin position="121"/>
        <end position="140"/>
    </location>
</feature>
<organism evidence="9 10">
    <name type="scientific">Priestia endophytica DSM 13796</name>
    <dbReference type="NCBI Taxonomy" id="1121089"/>
    <lineage>
        <taxon>Bacteria</taxon>
        <taxon>Bacillati</taxon>
        <taxon>Bacillota</taxon>
        <taxon>Bacilli</taxon>
        <taxon>Bacillales</taxon>
        <taxon>Bacillaceae</taxon>
        <taxon>Priestia</taxon>
    </lineage>
</organism>
<dbReference type="Pfam" id="PF01694">
    <property type="entry name" value="Rhomboid"/>
    <property type="match status" value="1"/>
</dbReference>
<feature type="transmembrane region" description="Helical" evidence="7">
    <location>
        <begin position="174"/>
        <end position="192"/>
    </location>
</feature>
<keyword evidence="6 7" id="KW-0472">Membrane</keyword>
<dbReference type="GO" id="GO:0008233">
    <property type="term" value="F:peptidase activity"/>
    <property type="evidence" value="ECO:0007669"/>
    <property type="project" value="UniProtKB-KW"/>
</dbReference>
<evidence type="ECO:0000313" key="9">
    <source>
        <dbReference type="EMBL" id="SFQ85442.1"/>
    </source>
</evidence>
<gene>
    <name evidence="9" type="ORF">SAMN02745910_04392</name>
</gene>
<feature type="transmembrane region" description="Helical" evidence="7">
    <location>
        <begin position="65"/>
        <end position="85"/>
    </location>
</feature>
<sequence length="195" mass="22324">MFVRTENFREFIKLYPVVFLLILIHIVVWLLAKIPLESMQSLIYYFVGINGNISQGEWWRLITPIITHISFSHLLFNTFSLLIFAPALERILGKGKFILMYFTTGIIANVATYLLENIYYTHVGASGSIFGLFGIYLFFLLYRKDILGRDNAQVLMTMVIIALVMTFVNSNINVIAHLAGIISGFVLSLFTLQRK</sequence>
<comment type="similarity">
    <text evidence="2">Belongs to the peptidase S54 family.</text>
</comment>
<evidence type="ECO:0000256" key="6">
    <source>
        <dbReference type="ARBA" id="ARBA00023136"/>
    </source>
</evidence>
<dbReference type="InterPro" id="IPR035952">
    <property type="entry name" value="Rhomboid-like_sf"/>
</dbReference>
<dbReference type="SUPFAM" id="SSF144091">
    <property type="entry name" value="Rhomboid-like"/>
    <property type="match status" value="1"/>
</dbReference>
<dbReference type="EMBL" id="FOXX01000015">
    <property type="protein sequence ID" value="SFQ85442.1"/>
    <property type="molecule type" value="Genomic_DNA"/>
</dbReference>
<dbReference type="PANTHER" id="PTHR43731:SF14">
    <property type="entry name" value="PRESENILIN-ASSOCIATED RHOMBOID-LIKE PROTEIN, MITOCHONDRIAL"/>
    <property type="match status" value="1"/>
</dbReference>
<dbReference type="Proteomes" id="UP000182762">
    <property type="component" value="Unassembled WGS sequence"/>
</dbReference>
<feature type="domain" description="Peptidase S54 rhomboid" evidence="8">
    <location>
        <begin position="56"/>
        <end position="193"/>
    </location>
</feature>
<keyword evidence="9" id="KW-0645">Protease</keyword>
<feature type="transmembrane region" description="Helical" evidence="7">
    <location>
        <begin position="97"/>
        <end position="115"/>
    </location>
</feature>
<evidence type="ECO:0000256" key="2">
    <source>
        <dbReference type="ARBA" id="ARBA00009045"/>
    </source>
</evidence>
<evidence type="ECO:0000256" key="4">
    <source>
        <dbReference type="ARBA" id="ARBA00022801"/>
    </source>
</evidence>
<dbReference type="InterPro" id="IPR050925">
    <property type="entry name" value="Rhomboid_protease_S54"/>
</dbReference>
<comment type="caution">
    <text evidence="9">The sequence shown here is derived from an EMBL/GenBank/DDBJ whole genome shotgun (WGS) entry which is preliminary data.</text>
</comment>
<keyword evidence="5 7" id="KW-1133">Transmembrane helix</keyword>
<comment type="subcellular location">
    <subcellularLocation>
        <location evidence="1">Membrane</location>
        <topology evidence="1">Multi-pass membrane protein</topology>
    </subcellularLocation>
</comment>
<dbReference type="Gene3D" id="1.20.1540.10">
    <property type="entry name" value="Rhomboid-like"/>
    <property type="match status" value="1"/>
</dbReference>
<dbReference type="GeneID" id="93712931"/>
<dbReference type="GO" id="GO:0006508">
    <property type="term" value="P:proteolysis"/>
    <property type="evidence" value="ECO:0007669"/>
    <property type="project" value="UniProtKB-KW"/>
</dbReference>
<proteinExistence type="inferred from homology"/>
<evidence type="ECO:0000313" key="10">
    <source>
        <dbReference type="Proteomes" id="UP000182762"/>
    </source>
</evidence>
<keyword evidence="3 7" id="KW-0812">Transmembrane</keyword>
<keyword evidence="10" id="KW-1185">Reference proteome</keyword>
<feature type="transmembrane region" description="Helical" evidence="7">
    <location>
        <begin position="152"/>
        <end position="168"/>
    </location>
</feature>
<evidence type="ECO:0000256" key="3">
    <source>
        <dbReference type="ARBA" id="ARBA00022692"/>
    </source>
</evidence>
<reference evidence="9 10" key="1">
    <citation type="submission" date="2016-10" db="EMBL/GenBank/DDBJ databases">
        <authorList>
            <person name="Varghese N."/>
            <person name="Submissions S."/>
        </authorList>
    </citation>
    <scope>NUCLEOTIDE SEQUENCE [LARGE SCALE GENOMIC DNA]</scope>
    <source>
        <strain evidence="9 10">DSM 13796</strain>
    </source>
</reference>
<evidence type="ECO:0000259" key="8">
    <source>
        <dbReference type="Pfam" id="PF01694"/>
    </source>
</evidence>
<dbReference type="InterPro" id="IPR022764">
    <property type="entry name" value="Peptidase_S54_rhomboid_dom"/>
</dbReference>
<protein>
    <submittedName>
        <fullName evidence="9">Membrane associated serine protease, rhomboid family</fullName>
    </submittedName>
</protein>
<dbReference type="RefSeq" id="WP_061802738.1">
    <property type="nucleotide sequence ID" value="NZ_FOXX01000015.1"/>
</dbReference>
<evidence type="ECO:0000256" key="1">
    <source>
        <dbReference type="ARBA" id="ARBA00004141"/>
    </source>
</evidence>